<dbReference type="Pfam" id="PF01661">
    <property type="entry name" value="Macro"/>
    <property type="match status" value="1"/>
</dbReference>
<evidence type="ECO:0000259" key="1">
    <source>
        <dbReference type="Pfam" id="PF01661"/>
    </source>
</evidence>
<dbReference type="OMA" id="HARNIPR"/>
<evidence type="ECO:0000313" key="3">
    <source>
        <dbReference type="EMBL" id="CCX34401.1"/>
    </source>
</evidence>
<dbReference type="SUPFAM" id="SSF52949">
    <property type="entry name" value="Macro domain-like"/>
    <property type="match status" value="1"/>
</dbReference>
<feature type="domain" description="Microbial-type PARG catalytic" evidence="2">
    <location>
        <begin position="52"/>
        <end position="142"/>
    </location>
</feature>
<dbReference type="AlphaFoldDB" id="U4LQF9"/>
<accession>U4LQF9</accession>
<dbReference type="InterPro" id="IPR043472">
    <property type="entry name" value="Macro_dom-like"/>
</dbReference>
<dbReference type="NCBIfam" id="TIGR02452">
    <property type="entry name" value="TIGR02452 family protein"/>
    <property type="match status" value="1"/>
</dbReference>
<keyword evidence="4" id="KW-1185">Reference proteome</keyword>
<dbReference type="Gene3D" id="3.40.220.10">
    <property type="entry name" value="Leucine Aminopeptidase, subunit E, domain 1"/>
    <property type="match status" value="1"/>
</dbReference>
<protein>
    <submittedName>
        <fullName evidence="3">Uncharacterized protein</fullName>
    </submittedName>
</protein>
<proteinExistence type="predicted"/>
<sequence length="271" mass="29683">MHLTHLQRRKIAAATIAETASILEKYAAQGASSDSTFYAVPAPLPPCPNPISTPRKTEVHSVDSFECLRKMIAAGADPKTTAVLNLASDLAPAGHWVHTLSETQEEALCYSSTLYSTLKDSYYPWDNSAPSGIFSPGVVVYKAPIPSECVLLPESEVVLTSVITVAAPRYPKCTQDGSDFVSDEAREAMKEKVRAVFRIAGENKRRNLVLGAMGCGAYGCPKEAVANIMKEVLLEEEFQGWFERVWWAVFDAVHDRNDNIFREICGGVEIP</sequence>
<dbReference type="OrthoDB" id="9985428at2759"/>
<dbReference type="eggNOG" id="ENOG502RY71">
    <property type="taxonomic scope" value="Eukaryota"/>
</dbReference>
<name>U4LQF9_PYROM</name>
<dbReference type="PANTHER" id="PTHR35596">
    <property type="entry name" value="DUF2263 DOMAIN-CONTAINING PROTEIN"/>
    <property type="match status" value="1"/>
</dbReference>
<dbReference type="EMBL" id="HF936526">
    <property type="protein sequence ID" value="CCX34401.1"/>
    <property type="molecule type" value="Genomic_DNA"/>
</dbReference>
<dbReference type="InterPro" id="IPR012664">
    <property type="entry name" value="CHP02452"/>
</dbReference>
<evidence type="ECO:0000313" key="4">
    <source>
        <dbReference type="Proteomes" id="UP000018144"/>
    </source>
</evidence>
<dbReference type="InterPro" id="IPR002589">
    <property type="entry name" value="Macro_dom"/>
</dbReference>
<gene>
    <name evidence="3" type="ORF">PCON_03613</name>
</gene>
<feature type="domain" description="Macro" evidence="1">
    <location>
        <begin position="155"/>
        <end position="229"/>
    </location>
</feature>
<reference evidence="3 4" key="1">
    <citation type="journal article" date="2013" name="PLoS Genet.">
        <title>The genome and development-dependent transcriptomes of Pyronema confluens: a window into fungal evolution.</title>
        <authorList>
            <person name="Traeger S."/>
            <person name="Altegoer F."/>
            <person name="Freitag M."/>
            <person name="Gabaldon T."/>
            <person name="Kempken F."/>
            <person name="Kumar A."/>
            <person name="Marcet-Houben M."/>
            <person name="Poggeler S."/>
            <person name="Stajich J.E."/>
            <person name="Nowrousian M."/>
        </authorList>
    </citation>
    <scope>NUCLEOTIDE SEQUENCE [LARGE SCALE GENOMIC DNA]</scope>
    <source>
        <strain evidence="4">CBS 100304</strain>
        <tissue evidence="3">Vegetative mycelium</tissue>
    </source>
</reference>
<dbReference type="PANTHER" id="PTHR35596:SF1">
    <property type="entry name" value="MICROBIAL-TYPE PARG CATALYTIC DOMAIN-CONTAINING PROTEIN"/>
    <property type="match status" value="1"/>
</dbReference>
<dbReference type="STRING" id="1076935.U4LQF9"/>
<dbReference type="Pfam" id="PF10021">
    <property type="entry name" value="PARG_cat_microb"/>
    <property type="match status" value="1"/>
</dbReference>
<evidence type="ECO:0000259" key="2">
    <source>
        <dbReference type="Pfam" id="PF10021"/>
    </source>
</evidence>
<dbReference type="InterPro" id="IPR019261">
    <property type="entry name" value="PARG_cat_microbial"/>
</dbReference>
<dbReference type="Proteomes" id="UP000018144">
    <property type="component" value="Unassembled WGS sequence"/>
</dbReference>
<organism evidence="3 4">
    <name type="scientific">Pyronema omphalodes (strain CBS 100304)</name>
    <name type="common">Pyronema confluens</name>
    <dbReference type="NCBI Taxonomy" id="1076935"/>
    <lineage>
        <taxon>Eukaryota</taxon>
        <taxon>Fungi</taxon>
        <taxon>Dikarya</taxon>
        <taxon>Ascomycota</taxon>
        <taxon>Pezizomycotina</taxon>
        <taxon>Pezizomycetes</taxon>
        <taxon>Pezizales</taxon>
        <taxon>Pyronemataceae</taxon>
        <taxon>Pyronema</taxon>
    </lineage>
</organism>